<keyword evidence="2" id="KW-1185">Reference proteome</keyword>
<evidence type="ECO:0000313" key="1">
    <source>
        <dbReference type="EMBL" id="MFC3977285.1"/>
    </source>
</evidence>
<accession>A0ABV8EPL7</accession>
<organism evidence="1 2">
    <name type="scientific">Belliella kenyensis</name>
    <dbReference type="NCBI Taxonomy" id="1472724"/>
    <lineage>
        <taxon>Bacteria</taxon>
        <taxon>Pseudomonadati</taxon>
        <taxon>Bacteroidota</taxon>
        <taxon>Cytophagia</taxon>
        <taxon>Cytophagales</taxon>
        <taxon>Cyclobacteriaceae</taxon>
        <taxon>Belliella</taxon>
    </lineage>
</organism>
<sequence length="224" mass="26015">MTRNIQDIAPLLADHFVDIEGDATTFEENNKLVADNAQRLGLYHKYLGLLHDSWFIKTNITADKFSITLNDFTTHVFSDVIVDKKKIKIDHDKLVFPIQVDFETTNLTFNTVDEDGNIQRIEPTTIDEYLYEQIISIDNEKIEIGLVVWKNGIKKKPGQHILILMTVKNIILTELQDNAWTEIFGNAYDNYYKYFKAQLDTGRYLSDQSICYELYDEYEGQLNG</sequence>
<dbReference type="RefSeq" id="WP_241291985.1">
    <property type="nucleotide sequence ID" value="NZ_JAKZGR010000002.1"/>
</dbReference>
<protein>
    <submittedName>
        <fullName evidence="1">Uncharacterized protein</fullName>
    </submittedName>
</protein>
<comment type="caution">
    <text evidence="1">The sequence shown here is derived from an EMBL/GenBank/DDBJ whole genome shotgun (WGS) entry which is preliminary data.</text>
</comment>
<dbReference type="EMBL" id="JBHSAV010000053">
    <property type="protein sequence ID" value="MFC3977285.1"/>
    <property type="molecule type" value="Genomic_DNA"/>
</dbReference>
<evidence type="ECO:0000313" key="2">
    <source>
        <dbReference type="Proteomes" id="UP001595766"/>
    </source>
</evidence>
<proteinExistence type="predicted"/>
<reference evidence="2" key="1">
    <citation type="journal article" date="2019" name="Int. J. Syst. Evol. Microbiol.">
        <title>The Global Catalogue of Microorganisms (GCM) 10K type strain sequencing project: providing services to taxonomists for standard genome sequencing and annotation.</title>
        <authorList>
            <consortium name="The Broad Institute Genomics Platform"/>
            <consortium name="The Broad Institute Genome Sequencing Center for Infectious Disease"/>
            <person name="Wu L."/>
            <person name="Ma J."/>
        </authorList>
    </citation>
    <scope>NUCLEOTIDE SEQUENCE [LARGE SCALE GENOMIC DNA]</scope>
    <source>
        <strain evidence="2">CECT 8551</strain>
    </source>
</reference>
<dbReference type="Proteomes" id="UP001595766">
    <property type="component" value="Unassembled WGS sequence"/>
</dbReference>
<gene>
    <name evidence="1" type="ORF">ACFOUP_12940</name>
</gene>
<name>A0ABV8EPL7_9BACT</name>